<sequence length="269" mass="29895">MKSRQSILLSAVRKVLRPLVRLCLGNGVTYPMLLEELKQVFVKVAESEFPLDGKPQTDSRITLLTGVHRKDVHRIRTEEASTPVVKPNLSSQVIAQWLAGKGFQDANGSPRRLQKTIADGGELSFEALVAQVSKDIRSKPLLDEWLRLGAVRIDEDGAIELVSQAFVPKGDFEQTAAFLATNVHDHLAAAVDNISKEKPVFFERAAFSDGLSEQQLAALQEFIATEGMAFLRRVNEENIRYSLDPQVGVGYRVNTGVYFYAEPQDQVDE</sequence>
<name>A0AA86IX44_9BURK</name>
<dbReference type="Pfam" id="PF20112">
    <property type="entry name" value="DUF6502"/>
    <property type="match status" value="1"/>
</dbReference>
<protein>
    <submittedName>
        <fullName evidence="1">DUF6502 family protein</fullName>
    </submittedName>
</protein>
<dbReference type="KEGG" id="lto:RGQ30_02090"/>
<dbReference type="EMBL" id="AP028947">
    <property type="protein sequence ID" value="BET24708.1"/>
    <property type="molecule type" value="Genomic_DNA"/>
</dbReference>
<accession>A0AA86IX44</accession>
<keyword evidence="2" id="KW-1185">Reference proteome</keyword>
<proteinExistence type="predicted"/>
<evidence type="ECO:0000313" key="2">
    <source>
        <dbReference type="Proteomes" id="UP001329151"/>
    </source>
</evidence>
<organism evidence="1 2">
    <name type="scientific">Limnobacter thiooxidans</name>
    <dbReference type="NCBI Taxonomy" id="131080"/>
    <lineage>
        <taxon>Bacteria</taxon>
        <taxon>Pseudomonadati</taxon>
        <taxon>Pseudomonadota</taxon>
        <taxon>Betaproteobacteria</taxon>
        <taxon>Burkholderiales</taxon>
        <taxon>Burkholderiaceae</taxon>
        <taxon>Limnobacter</taxon>
    </lineage>
</organism>
<dbReference type="AlphaFoldDB" id="A0AA86IX44"/>
<dbReference type="Proteomes" id="UP001329151">
    <property type="component" value="Chromosome"/>
</dbReference>
<dbReference type="InterPro" id="IPR045445">
    <property type="entry name" value="DUF6502"/>
</dbReference>
<evidence type="ECO:0000313" key="1">
    <source>
        <dbReference type="EMBL" id="BET24708.1"/>
    </source>
</evidence>
<dbReference type="RefSeq" id="WP_130557057.1">
    <property type="nucleotide sequence ID" value="NZ_AP028947.1"/>
</dbReference>
<gene>
    <name evidence="1" type="ORF">RGQ30_02090</name>
</gene>
<reference evidence="1 2" key="1">
    <citation type="submission" date="2023-10" db="EMBL/GenBank/DDBJ databases">
        <title>Complete Genome Sequence of Limnobacter thiooxidans CS-K2T, Isolated from freshwater lake sediments in Bavaria, Germany.</title>
        <authorList>
            <person name="Naruki M."/>
            <person name="Watanabe A."/>
            <person name="Warashina T."/>
            <person name="Morita T."/>
            <person name="Arakawa K."/>
        </authorList>
    </citation>
    <scope>NUCLEOTIDE SEQUENCE [LARGE SCALE GENOMIC DNA]</scope>
    <source>
        <strain evidence="1 2">CS-K2</strain>
    </source>
</reference>